<proteinExistence type="predicted"/>
<dbReference type="EMBL" id="JBJJXI010000051">
    <property type="protein sequence ID" value="KAL3400339.1"/>
    <property type="molecule type" value="Genomic_DNA"/>
</dbReference>
<organism evidence="1 2">
    <name type="scientific">Trichogramma kaykai</name>
    <dbReference type="NCBI Taxonomy" id="54128"/>
    <lineage>
        <taxon>Eukaryota</taxon>
        <taxon>Metazoa</taxon>
        <taxon>Ecdysozoa</taxon>
        <taxon>Arthropoda</taxon>
        <taxon>Hexapoda</taxon>
        <taxon>Insecta</taxon>
        <taxon>Pterygota</taxon>
        <taxon>Neoptera</taxon>
        <taxon>Endopterygota</taxon>
        <taxon>Hymenoptera</taxon>
        <taxon>Apocrita</taxon>
        <taxon>Proctotrupomorpha</taxon>
        <taxon>Chalcidoidea</taxon>
        <taxon>Trichogrammatidae</taxon>
        <taxon>Trichogramma</taxon>
    </lineage>
</organism>
<name>A0ABD2X5D3_9HYME</name>
<evidence type="ECO:0000313" key="2">
    <source>
        <dbReference type="Proteomes" id="UP001627154"/>
    </source>
</evidence>
<accession>A0ABD2X5D3</accession>
<dbReference type="Proteomes" id="UP001627154">
    <property type="component" value="Unassembled WGS sequence"/>
</dbReference>
<comment type="caution">
    <text evidence="1">The sequence shown here is derived from an EMBL/GenBank/DDBJ whole genome shotgun (WGS) entry which is preliminary data.</text>
</comment>
<protein>
    <submittedName>
        <fullName evidence="1">Uncharacterized protein</fullName>
    </submittedName>
</protein>
<evidence type="ECO:0000313" key="1">
    <source>
        <dbReference type="EMBL" id="KAL3400339.1"/>
    </source>
</evidence>
<reference evidence="1 2" key="1">
    <citation type="journal article" date="2024" name="bioRxiv">
        <title>A reference genome for Trichogramma kaykai: A tiny desert-dwelling parasitoid wasp with competing sex-ratio distorters.</title>
        <authorList>
            <person name="Culotta J."/>
            <person name="Lindsey A.R."/>
        </authorList>
    </citation>
    <scope>NUCLEOTIDE SEQUENCE [LARGE SCALE GENOMIC DNA]</scope>
    <source>
        <strain evidence="1 2">KSX58</strain>
    </source>
</reference>
<sequence length="80" mass="9639">MSSSSGRSGEQRVEHPKLDELNRLRKIYFLKVKSHRYMFIEKFVPLVRDWKERLANLRDIFTGQEMNWLLATSIEMREPV</sequence>
<keyword evidence="2" id="KW-1185">Reference proteome</keyword>
<dbReference type="AlphaFoldDB" id="A0ABD2X5D3"/>
<gene>
    <name evidence="1" type="ORF">TKK_006210</name>
</gene>